<organism evidence="12 13">
    <name type="scientific">Magnusiomyces paraingens</name>
    <dbReference type="NCBI Taxonomy" id="2606893"/>
    <lineage>
        <taxon>Eukaryota</taxon>
        <taxon>Fungi</taxon>
        <taxon>Dikarya</taxon>
        <taxon>Ascomycota</taxon>
        <taxon>Saccharomycotina</taxon>
        <taxon>Dipodascomycetes</taxon>
        <taxon>Dipodascales</taxon>
        <taxon>Dipodascaceae</taxon>
        <taxon>Magnusiomyces</taxon>
    </lineage>
</organism>
<dbReference type="GO" id="GO:0000329">
    <property type="term" value="C:fungal-type vacuole membrane"/>
    <property type="evidence" value="ECO:0007669"/>
    <property type="project" value="TreeGrafter"/>
</dbReference>
<dbReference type="OrthoDB" id="438545at2759"/>
<reference evidence="12 13" key="1">
    <citation type="submission" date="2019-09" db="EMBL/GenBank/DDBJ databases">
        <authorList>
            <person name="Brejova B."/>
        </authorList>
    </citation>
    <scope>NUCLEOTIDE SEQUENCE [LARGE SCALE GENOMIC DNA]</scope>
</reference>
<dbReference type="EMBL" id="CABVLU010000002">
    <property type="protein sequence ID" value="VVT50053.1"/>
    <property type="molecule type" value="Genomic_DNA"/>
</dbReference>
<comment type="similarity">
    <text evidence="2">Belongs to the amino acid/polyamine transporter 2 family.</text>
</comment>
<keyword evidence="5 10" id="KW-0812">Transmembrane</keyword>
<keyword evidence="13" id="KW-1185">Reference proteome</keyword>
<evidence type="ECO:0000256" key="3">
    <source>
        <dbReference type="ARBA" id="ARBA00022448"/>
    </source>
</evidence>
<evidence type="ECO:0000259" key="11">
    <source>
        <dbReference type="Pfam" id="PF01490"/>
    </source>
</evidence>
<feature type="transmembrane region" description="Helical" evidence="10">
    <location>
        <begin position="469"/>
        <end position="491"/>
    </location>
</feature>
<accession>A0A5E8BEM6</accession>
<feature type="transmembrane region" description="Helical" evidence="10">
    <location>
        <begin position="72"/>
        <end position="92"/>
    </location>
</feature>
<dbReference type="GO" id="GO:0005302">
    <property type="term" value="F:L-tyrosine transmembrane transporter activity"/>
    <property type="evidence" value="ECO:0007669"/>
    <property type="project" value="TreeGrafter"/>
</dbReference>
<dbReference type="GO" id="GO:0015194">
    <property type="term" value="F:L-serine transmembrane transporter activity"/>
    <property type="evidence" value="ECO:0007669"/>
    <property type="project" value="TreeGrafter"/>
</dbReference>
<dbReference type="AlphaFoldDB" id="A0A5E8BEM6"/>
<feature type="transmembrane region" description="Helical" evidence="10">
    <location>
        <begin position="161"/>
        <end position="178"/>
    </location>
</feature>
<feature type="transmembrane region" description="Helical" evidence="10">
    <location>
        <begin position="190"/>
        <end position="208"/>
    </location>
</feature>
<dbReference type="GeneID" id="43581395"/>
<evidence type="ECO:0000256" key="8">
    <source>
        <dbReference type="ARBA" id="ARBA00023136"/>
    </source>
</evidence>
<dbReference type="Proteomes" id="UP000398389">
    <property type="component" value="Unassembled WGS sequence"/>
</dbReference>
<keyword evidence="3" id="KW-0813">Transport</keyword>
<keyword evidence="6" id="KW-0029">Amino-acid transport</keyword>
<feature type="transmembrane region" description="Helical" evidence="10">
    <location>
        <begin position="260"/>
        <end position="287"/>
    </location>
</feature>
<gene>
    <name evidence="12" type="ORF">SAPINGB_P002577</name>
</gene>
<evidence type="ECO:0000313" key="13">
    <source>
        <dbReference type="Proteomes" id="UP000398389"/>
    </source>
</evidence>
<dbReference type="PANTHER" id="PTHR22950">
    <property type="entry name" value="AMINO ACID TRANSPORTER"/>
    <property type="match status" value="1"/>
</dbReference>
<feature type="transmembrane region" description="Helical" evidence="10">
    <location>
        <begin position="377"/>
        <end position="395"/>
    </location>
</feature>
<evidence type="ECO:0000256" key="2">
    <source>
        <dbReference type="ARBA" id="ARBA00008066"/>
    </source>
</evidence>
<dbReference type="GO" id="GO:0061459">
    <property type="term" value="F:L-arginine transmembrane transporter activity"/>
    <property type="evidence" value="ECO:0007669"/>
    <property type="project" value="TreeGrafter"/>
</dbReference>
<keyword evidence="7 10" id="KW-1133">Transmembrane helix</keyword>
<feature type="transmembrane region" description="Helical" evidence="10">
    <location>
        <begin position="113"/>
        <end position="141"/>
    </location>
</feature>
<dbReference type="GO" id="GO:0005290">
    <property type="term" value="F:L-histidine transmembrane transporter activity"/>
    <property type="evidence" value="ECO:0007669"/>
    <property type="project" value="TreeGrafter"/>
</dbReference>
<keyword evidence="4" id="KW-0926">Vacuole</keyword>
<name>A0A5E8BEM6_9ASCO</name>
<feature type="transmembrane region" description="Helical" evidence="10">
    <location>
        <begin position="44"/>
        <end position="66"/>
    </location>
</feature>
<sequence>MSYNAIPHDSLQQVDPVPLPDPLEGSQPSEGDTFDESSSGGASWISAVINLLNTIVGAGILAMPFAMKQNGILLGSLLILLSGSAAASGLYLQGLCSSFLPRGKASFFAVAQITYPSLSVVFDLAIAVKCFGVGVSYLIIIEDLMPQISDFFGYSGVFQSRLFWLTIAMAISGPLSFLRKLDSLKYTSLVALLSVGYLIVLVAVRFFIEPLPPTSDINFVYPQSFSSVLSVLPVLIFGFTCHQNMFSAVNELGGKRTESVFVTIVASSIYPAAAMYLLVGIVGYLTFGSSVGGNVIAMYPYSLSTIVGRLAIVVLVLFSYPLQAHPCRASVANVVHWVISRVRSDNGSYYFATLEREEPELEVVSQYSVRSVHVSHLSLGMHLGVTLVIIIFSFITASKVTSLEVMLAFVGSTGSTAISFILPGLFGYALLKKLVLTGSAPDFNRKFYGSDEPSERSSYLSKSRVIKNLAFVLFVLGVCLMVLCLGINLWLRW</sequence>
<dbReference type="RefSeq" id="XP_031853186.1">
    <property type="nucleotide sequence ID" value="XM_031997295.1"/>
</dbReference>
<feature type="region of interest" description="Disordered" evidence="9">
    <location>
        <begin position="1"/>
        <end position="38"/>
    </location>
</feature>
<evidence type="ECO:0000256" key="4">
    <source>
        <dbReference type="ARBA" id="ARBA00022554"/>
    </source>
</evidence>
<proteinExistence type="inferred from homology"/>
<evidence type="ECO:0000256" key="6">
    <source>
        <dbReference type="ARBA" id="ARBA00022970"/>
    </source>
</evidence>
<dbReference type="Pfam" id="PF01490">
    <property type="entry name" value="Aa_trans"/>
    <property type="match status" value="1"/>
</dbReference>
<evidence type="ECO:0000313" key="12">
    <source>
        <dbReference type="EMBL" id="VVT50053.1"/>
    </source>
</evidence>
<evidence type="ECO:0000256" key="9">
    <source>
        <dbReference type="SAM" id="MobiDB-lite"/>
    </source>
</evidence>
<keyword evidence="8 10" id="KW-0472">Membrane</keyword>
<feature type="transmembrane region" description="Helical" evidence="10">
    <location>
        <begin position="299"/>
        <end position="320"/>
    </location>
</feature>
<evidence type="ECO:0000256" key="5">
    <source>
        <dbReference type="ARBA" id="ARBA00022692"/>
    </source>
</evidence>
<evidence type="ECO:0000256" key="7">
    <source>
        <dbReference type="ARBA" id="ARBA00022989"/>
    </source>
</evidence>
<feature type="compositionally biased region" description="Polar residues" evidence="9">
    <location>
        <begin position="26"/>
        <end position="38"/>
    </location>
</feature>
<feature type="domain" description="Amino acid transporter transmembrane" evidence="11">
    <location>
        <begin position="41"/>
        <end position="433"/>
    </location>
</feature>
<feature type="transmembrane region" description="Helical" evidence="10">
    <location>
        <begin position="220"/>
        <end position="239"/>
    </location>
</feature>
<dbReference type="GO" id="GO:0005313">
    <property type="term" value="F:L-glutamate transmembrane transporter activity"/>
    <property type="evidence" value="ECO:0007669"/>
    <property type="project" value="TreeGrafter"/>
</dbReference>
<evidence type="ECO:0000256" key="10">
    <source>
        <dbReference type="SAM" id="Phobius"/>
    </source>
</evidence>
<feature type="transmembrane region" description="Helical" evidence="10">
    <location>
        <begin position="407"/>
        <end position="431"/>
    </location>
</feature>
<dbReference type="InterPro" id="IPR013057">
    <property type="entry name" value="AA_transpt_TM"/>
</dbReference>
<dbReference type="PANTHER" id="PTHR22950:SF678">
    <property type="entry name" value="VACUOLAR AMINO ACID TRANSPORTER 5-RELATED"/>
    <property type="match status" value="1"/>
</dbReference>
<comment type="subcellular location">
    <subcellularLocation>
        <location evidence="1">Vacuole membrane</location>
        <topology evidence="1">Multi-pass membrane protein</topology>
    </subcellularLocation>
</comment>
<dbReference type="GO" id="GO:0015189">
    <property type="term" value="F:L-lysine transmembrane transporter activity"/>
    <property type="evidence" value="ECO:0007669"/>
    <property type="project" value="TreeGrafter"/>
</dbReference>
<protein>
    <recommendedName>
        <fullName evidence="11">Amino acid transporter transmembrane domain-containing protein</fullName>
    </recommendedName>
</protein>
<evidence type="ECO:0000256" key="1">
    <source>
        <dbReference type="ARBA" id="ARBA00004128"/>
    </source>
</evidence>